<reference evidence="2" key="1">
    <citation type="submission" date="2022-04" db="EMBL/GenBank/DDBJ databases">
        <title>Roseomonas acroporae sp. nov., isolated from coral Acropora digitifera.</title>
        <authorList>
            <person name="Sun H."/>
        </authorList>
    </citation>
    <scope>NUCLEOTIDE SEQUENCE</scope>
    <source>
        <strain evidence="2">NAR14</strain>
    </source>
</reference>
<dbReference type="AlphaFoldDB" id="A0A9X2BXC6"/>
<dbReference type="PROSITE" id="PS51257">
    <property type="entry name" value="PROKAR_LIPOPROTEIN"/>
    <property type="match status" value="1"/>
</dbReference>
<evidence type="ECO:0000313" key="2">
    <source>
        <dbReference type="EMBL" id="MCK8784845.1"/>
    </source>
</evidence>
<feature type="signal peptide" evidence="1">
    <location>
        <begin position="1"/>
        <end position="26"/>
    </location>
</feature>
<sequence>MRRPRLPRPASPALPAALLASALALAACSWQRTQLAGEARGEMRGMTREQVLACMGQPLSTRREGGTEFLRYSSAMRAGGAETLIQRADRRLGDPPEPVCTVEVALEQGRVDRLRYTDEQGRPLQRTGQCAVAVQNCLQD</sequence>
<dbReference type="Proteomes" id="UP001139516">
    <property type="component" value="Unassembled WGS sequence"/>
</dbReference>
<gene>
    <name evidence="2" type="ORF">M0638_10670</name>
</gene>
<feature type="chain" id="PRO_5040969199" description="Lipoprotein" evidence="1">
    <location>
        <begin position="27"/>
        <end position="140"/>
    </location>
</feature>
<dbReference type="EMBL" id="JALPRX010000039">
    <property type="protein sequence ID" value="MCK8784845.1"/>
    <property type="molecule type" value="Genomic_DNA"/>
</dbReference>
<dbReference type="RefSeq" id="WP_248666971.1">
    <property type="nucleotide sequence ID" value="NZ_JALPRX010000039.1"/>
</dbReference>
<accession>A0A9X2BXC6</accession>
<protein>
    <recommendedName>
        <fullName evidence="4">Lipoprotein</fullName>
    </recommendedName>
</protein>
<comment type="caution">
    <text evidence="2">The sequence shown here is derived from an EMBL/GenBank/DDBJ whole genome shotgun (WGS) entry which is preliminary data.</text>
</comment>
<evidence type="ECO:0008006" key="4">
    <source>
        <dbReference type="Google" id="ProtNLM"/>
    </source>
</evidence>
<name>A0A9X2BXC6_9PROT</name>
<organism evidence="2 3">
    <name type="scientific">Roseomonas acroporae</name>
    <dbReference type="NCBI Taxonomy" id="2937791"/>
    <lineage>
        <taxon>Bacteria</taxon>
        <taxon>Pseudomonadati</taxon>
        <taxon>Pseudomonadota</taxon>
        <taxon>Alphaproteobacteria</taxon>
        <taxon>Acetobacterales</taxon>
        <taxon>Roseomonadaceae</taxon>
        <taxon>Roseomonas</taxon>
    </lineage>
</organism>
<evidence type="ECO:0000256" key="1">
    <source>
        <dbReference type="SAM" id="SignalP"/>
    </source>
</evidence>
<keyword evidence="3" id="KW-1185">Reference proteome</keyword>
<proteinExistence type="predicted"/>
<keyword evidence="1" id="KW-0732">Signal</keyword>
<evidence type="ECO:0000313" key="3">
    <source>
        <dbReference type="Proteomes" id="UP001139516"/>
    </source>
</evidence>